<evidence type="ECO:0000256" key="2">
    <source>
        <dbReference type="ARBA" id="ARBA00023253"/>
    </source>
</evidence>
<dbReference type="Gene3D" id="3.40.50.11350">
    <property type="match status" value="1"/>
</dbReference>
<keyword evidence="1" id="KW-0808">Transferase</keyword>
<proteinExistence type="predicted"/>
<evidence type="ECO:0000256" key="1">
    <source>
        <dbReference type="ARBA" id="ARBA00022679"/>
    </source>
</evidence>
<evidence type="ECO:0000256" key="3">
    <source>
        <dbReference type="ARBA" id="ARBA00023277"/>
    </source>
</evidence>
<feature type="region of interest" description="Disordered" evidence="4">
    <location>
        <begin position="140"/>
        <end position="171"/>
    </location>
</feature>
<feature type="region of interest" description="Disordered" evidence="4">
    <location>
        <begin position="186"/>
        <end position="220"/>
    </location>
</feature>
<evidence type="ECO:0000313" key="5">
    <source>
        <dbReference type="EMBL" id="CAK9870392.1"/>
    </source>
</evidence>
<gene>
    <name evidence="5" type="ORF">CSSPJE1EN2_LOCUS13060</name>
</gene>
<dbReference type="Proteomes" id="UP001497522">
    <property type="component" value="Chromosome 2"/>
</dbReference>
<evidence type="ECO:0008006" key="7">
    <source>
        <dbReference type="Google" id="ProtNLM"/>
    </source>
</evidence>
<feature type="region of interest" description="Disordered" evidence="4">
    <location>
        <begin position="234"/>
        <end position="267"/>
    </location>
</feature>
<reference evidence="5 6" key="1">
    <citation type="submission" date="2024-03" db="EMBL/GenBank/DDBJ databases">
        <authorList>
            <consortium name="ELIXIR-Norway"/>
            <consortium name="Elixir Norway"/>
        </authorList>
    </citation>
    <scope>NUCLEOTIDE SEQUENCE [LARGE SCALE GENOMIC DNA]</scope>
</reference>
<organism evidence="5 6">
    <name type="scientific">Sphagnum jensenii</name>
    <dbReference type="NCBI Taxonomy" id="128206"/>
    <lineage>
        <taxon>Eukaryota</taxon>
        <taxon>Viridiplantae</taxon>
        <taxon>Streptophyta</taxon>
        <taxon>Embryophyta</taxon>
        <taxon>Bryophyta</taxon>
        <taxon>Sphagnophytina</taxon>
        <taxon>Sphagnopsida</taxon>
        <taxon>Sphagnales</taxon>
        <taxon>Sphagnaceae</taxon>
        <taxon>Sphagnum</taxon>
    </lineage>
</organism>
<accession>A0ABP1B5E7</accession>
<dbReference type="InterPro" id="IPR045130">
    <property type="entry name" value="OFUT2-like"/>
</dbReference>
<feature type="compositionally biased region" description="Basic and acidic residues" evidence="4">
    <location>
        <begin position="140"/>
        <end position="149"/>
    </location>
</feature>
<dbReference type="PANTHER" id="PTHR13398">
    <property type="entry name" value="GDP-FUCOSE PROTEIN O-FUCOSYLTRANSFERASE 2"/>
    <property type="match status" value="1"/>
</dbReference>
<keyword evidence="6" id="KW-1185">Reference proteome</keyword>
<feature type="compositionally biased region" description="Low complexity" evidence="4">
    <location>
        <begin position="152"/>
        <end position="165"/>
    </location>
</feature>
<sequence>MNWVVMPWSLKSWTRWSSSSSSSSHVSVTVTVFLFALFSFLLSCTTLSLSGSALVSYTISNMTAFFINDDFSNNPMIIAANASDNIAPAAAAVGGGIYQGSSLNLSYSNSTTTVTERNPSIQSVVTDDDLPAAPGLIHWEGEESSRQEESESLGSNSTTTTTKTEAQVLSAPPSVLESSWVLTALTPADQQQQQQQRVVLDSREESESGDASYGVEDQKDRSWSPSVVVVLGPSSLVDETTKPGHMNQAAEDEEEAEAAATAAAPISPTPAPAVLPLPDNFQQHPSQQQVEKFLMPILSYQVGAGNQLMEYMSAAIVARALNRTLCLPDFFPGPTRHTGISVKRGRGGEEHGWLAMENRYDEATLSRFTRVASNDNCLKQCHSKLDALWLLKPMREPILRDWKSLPTTKEARKLSSDWLKWQTPGDIAESLGSSNEHCVGVGGLYPGPRWRGGFLAVSAFLQPSKAVATLVDKLQELAIGINVPYLAVHWRFEESECGPHKLGLCFVRCSDGAVIDSGLHPNAKEWIGLSIDQCRGNGHASGHFRGVGLDKFDVFDAIFDHAQKNNVKTVYLATDGWIRGEKGVALVQEAVEELRNRGLAVVGLWKIKNLPNFSNGRTFDPESTLGEIPVYSQQIALIEQEICTRSTVFLGSGQSTWSLAVFRLRLARRRAKQILESRQQLDSSSSSSRGGAEEKQLQEVLIKQIDGDEAVIEELMKDKHAAGLACRFARYFNRIRFNATVETYVDEAPDGWLDLEACEGRIGRGGKCEVAKCF</sequence>
<evidence type="ECO:0000256" key="4">
    <source>
        <dbReference type="SAM" id="MobiDB-lite"/>
    </source>
</evidence>
<dbReference type="CDD" id="cd11296">
    <property type="entry name" value="O-FucT_like"/>
    <property type="match status" value="1"/>
</dbReference>
<keyword evidence="2" id="KW-0294">Fucose metabolism</keyword>
<protein>
    <recommendedName>
        <fullName evidence="7">O-fucosyltransferase family protein</fullName>
    </recommendedName>
</protein>
<dbReference type="EMBL" id="OZ023703">
    <property type="protein sequence ID" value="CAK9870392.1"/>
    <property type="molecule type" value="Genomic_DNA"/>
</dbReference>
<dbReference type="PANTHER" id="PTHR13398:SF8">
    <property type="entry name" value="O-FUCOSYLTRANSFERASE FAMILY PROTEIN"/>
    <property type="match status" value="1"/>
</dbReference>
<evidence type="ECO:0000313" key="6">
    <source>
        <dbReference type="Proteomes" id="UP001497522"/>
    </source>
</evidence>
<keyword evidence="3" id="KW-0119">Carbohydrate metabolism</keyword>
<name>A0ABP1B5E7_9BRYO</name>